<dbReference type="EC" id="2.7.7.65" evidence="1"/>
<dbReference type="PATRIC" id="fig|1317124.6.peg.3271"/>
<evidence type="ECO:0000259" key="4">
    <source>
        <dbReference type="PROSITE" id="PS50887"/>
    </source>
</evidence>
<sequence>MQTVLSNFGVPDRSDSYRLIVFVMVAIIVLGTAHNFFISSQTGAPALHPLSAIGYLSVAISLLVQPLRPLAPQYSLRVMQLVVITIMAQRLLEAGISTWPRVVTSDLVLSLNERYQFNGQLSVKTAASLLFLHVALFTAPNHFNLAMLFFYGAICVALFALYQFGFGVFVLDSNFSIASLGALYFAIAGVGRFFHKNKYLRALFSRRAHGAGFRALTLAAVLVPFGGGVLFVKAQPAPAESLFELQLLLSFFSALLVGVILLMGRQINADARELECAATRDPLTGALSRPGLYSRLPEAGKIGGAVLVDVDHFRVINDRFGYAKGDEILARLGENLQSILSRGELLARWGGEEFLILTPDGREKSLSRLATLIHRAVAAHPPLAIDALRFRVTVSIGYAAVEDDDEGEGDIHRAIGRADAALFAAKRFGRNRTCAAQEAAQIRRATLEELVA</sequence>
<evidence type="ECO:0000313" key="6">
    <source>
        <dbReference type="Proteomes" id="UP000028607"/>
    </source>
</evidence>
<reference evidence="5 6" key="2">
    <citation type="journal article" date="2015" name="Antonie Van Leeuwenhoek">
        <title>Thioclava indica sp. nov., isolated from surface seawater of the Indian Ocean.</title>
        <authorList>
            <person name="Liu Y."/>
            <person name="Lai Q."/>
            <person name="Du J."/>
            <person name="Xu H."/>
            <person name="Jiang L."/>
            <person name="Shao Z."/>
        </authorList>
    </citation>
    <scope>NUCLEOTIDE SEQUENCE [LARGE SCALE GENOMIC DNA]</scope>
    <source>
        <strain evidence="5 6">13D2W-2</strain>
    </source>
</reference>
<keyword evidence="3" id="KW-0472">Membrane</keyword>
<feature type="transmembrane region" description="Helical" evidence="3">
    <location>
        <begin position="215"/>
        <end position="233"/>
    </location>
</feature>
<feature type="transmembrane region" description="Helical" evidence="3">
    <location>
        <begin position="148"/>
        <end position="169"/>
    </location>
</feature>
<dbReference type="InterPro" id="IPR029787">
    <property type="entry name" value="Nucleotide_cyclase"/>
</dbReference>
<feature type="transmembrane region" description="Helical" evidence="3">
    <location>
        <begin position="175"/>
        <end position="194"/>
    </location>
</feature>
<protein>
    <recommendedName>
        <fullName evidence="1">diguanylate cyclase</fullName>
        <ecNumber evidence="1">2.7.7.65</ecNumber>
    </recommendedName>
</protein>
<feature type="transmembrane region" description="Helical" evidence="3">
    <location>
        <begin position="46"/>
        <end position="64"/>
    </location>
</feature>
<evidence type="ECO:0000313" key="5">
    <source>
        <dbReference type="EMBL" id="KFE33796.1"/>
    </source>
</evidence>
<evidence type="ECO:0000256" key="1">
    <source>
        <dbReference type="ARBA" id="ARBA00012528"/>
    </source>
</evidence>
<dbReference type="InterPro" id="IPR050469">
    <property type="entry name" value="Diguanylate_Cyclase"/>
</dbReference>
<gene>
    <name evidence="5" type="ORF">DW2_16250</name>
</gene>
<keyword evidence="3" id="KW-0812">Transmembrane</keyword>
<keyword evidence="3" id="KW-1133">Transmembrane helix</keyword>
<dbReference type="NCBIfam" id="TIGR00254">
    <property type="entry name" value="GGDEF"/>
    <property type="match status" value="1"/>
</dbReference>
<dbReference type="PROSITE" id="PS50887">
    <property type="entry name" value="GGDEF"/>
    <property type="match status" value="1"/>
</dbReference>
<dbReference type="InterPro" id="IPR043128">
    <property type="entry name" value="Rev_trsase/Diguanyl_cyclase"/>
</dbReference>
<dbReference type="Proteomes" id="UP000028607">
    <property type="component" value="Unassembled WGS sequence"/>
</dbReference>
<name>A0A085TSU9_9RHOB</name>
<keyword evidence="6" id="KW-1185">Reference proteome</keyword>
<feature type="domain" description="GGDEF" evidence="4">
    <location>
        <begin position="301"/>
        <end position="438"/>
    </location>
</feature>
<dbReference type="PANTHER" id="PTHR45138">
    <property type="entry name" value="REGULATORY COMPONENTS OF SENSORY TRANSDUCTION SYSTEM"/>
    <property type="match status" value="1"/>
</dbReference>
<reference evidence="6" key="1">
    <citation type="submission" date="2013-04" db="EMBL/GenBank/DDBJ databases">
        <title>Thioclava sp. 13D2W-2 Genome Sequencing.</title>
        <authorList>
            <person name="Lai Q."/>
            <person name="Li G."/>
            <person name="Shao Z."/>
        </authorList>
    </citation>
    <scope>NUCLEOTIDE SEQUENCE [LARGE SCALE GENOMIC DNA]</scope>
    <source>
        <strain evidence="6">13D2W-2</strain>
    </source>
</reference>
<dbReference type="STRING" id="1317124.DW2_16250"/>
<evidence type="ECO:0000256" key="2">
    <source>
        <dbReference type="ARBA" id="ARBA00034247"/>
    </source>
</evidence>
<dbReference type="Gene3D" id="3.30.70.270">
    <property type="match status" value="1"/>
</dbReference>
<accession>A0A085TSU9</accession>
<comment type="caution">
    <text evidence="5">The sequence shown here is derived from an EMBL/GenBank/DDBJ whole genome shotgun (WGS) entry which is preliminary data.</text>
</comment>
<evidence type="ECO:0000256" key="3">
    <source>
        <dbReference type="SAM" id="Phobius"/>
    </source>
</evidence>
<comment type="catalytic activity">
    <reaction evidence="2">
        <text>2 GTP = 3',3'-c-di-GMP + 2 diphosphate</text>
        <dbReference type="Rhea" id="RHEA:24898"/>
        <dbReference type="ChEBI" id="CHEBI:33019"/>
        <dbReference type="ChEBI" id="CHEBI:37565"/>
        <dbReference type="ChEBI" id="CHEBI:58805"/>
        <dbReference type="EC" id="2.7.7.65"/>
    </reaction>
</comment>
<dbReference type="AlphaFoldDB" id="A0A085TSU9"/>
<dbReference type="eggNOG" id="COG3706">
    <property type="taxonomic scope" value="Bacteria"/>
</dbReference>
<dbReference type="SMART" id="SM00267">
    <property type="entry name" value="GGDEF"/>
    <property type="match status" value="1"/>
</dbReference>
<dbReference type="RefSeq" id="WP_051856264.1">
    <property type="nucleotide sequence ID" value="NZ_AQRC01000015.1"/>
</dbReference>
<dbReference type="GO" id="GO:0052621">
    <property type="term" value="F:diguanylate cyclase activity"/>
    <property type="evidence" value="ECO:0007669"/>
    <property type="project" value="UniProtKB-EC"/>
</dbReference>
<dbReference type="PANTHER" id="PTHR45138:SF9">
    <property type="entry name" value="DIGUANYLATE CYCLASE DGCM-RELATED"/>
    <property type="match status" value="1"/>
</dbReference>
<dbReference type="InterPro" id="IPR000160">
    <property type="entry name" value="GGDEF_dom"/>
</dbReference>
<dbReference type="OrthoDB" id="9812260at2"/>
<feature type="transmembrane region" description="Helical" evidence="3">
    <location>
        <begin position="245"/>
        <end position="264"/>
    </location>
</feature>
<dbReference type="SUPFAM" id="SSF55073">
    <property type="entry name" value="Nucleotide cyclase"/>
    <property type="match status" value="1"/>
</dbReference>
<proteinExistence type="predicted"/>
<dbReference type="CDD" id="cd01949">
    <property type="entry name" value="GGDEF"/>
    <property type="match status" value="1"/>
</dbReference>
<dbReference type="Pfam" id="PF00990">
    <property type="entry name" value="GGDEF"/>
    <property type="match status" value="1"/>
</dbReference>
<organism evidence="5 6">
    <name type="scientific">Thioclava atlantica</name>
    <dbReference type="NCBI Taxonomy" id="1317124"/>
    <lineage>
        <taxon>Bacteria</taxon>
        <taxon>Pseudomonadati</taxon>
        <taxon>Pseudomonadota</taxon>
        <taxon>Alphaproteobacteria</taxon>
        <taxon>Rhodobacterales</taxon>
        <taxon>Paracoccaceae</taxon>
        <taxon>Thioclava</taxon>
    </lineage>
</organism>
<feature type="transmembrane region" description="Helical" evidence="3">
    <location>
        <begin position="20"/>
        <end position="40"/>
    </location>
</feature>
<dbReference type="EMBL" id="AQRC01000015">
    <property type="protein sequence ID" value="KFE33796.1"/>
    <property type="molecule type" value="Genomic_DNA"/>
</dbReference>